<proteinExistence type="predicted"/>
<evidence type="ECO:0000313" key="2">
    <source>
        <dbReference type="Proteomes" id="UP001431775"/>
    </source>
</evidence>
<gene>
    <name evidence="1" type="ORF">QJV33_03435</name>
</gene>
<comment type="caution">
    <text evidence="1">The sequence shown here is derived from an EMBL/GenBank/DDBJ whole genome shotgun (WGS) entry which is preliminary data.</text>
</comment>
<organism evidence="1 2">
    <name type="scientific">Commensalibacter nepenthis</name>
    <dbReference type="NCBI Taxonomy" id="3043872"/>
    <lineage>
        <taxon>Bacteria</taxon>
        <taxon>Pseudomonadati</taxon>
        <taxon>Pseudomonadota</taxon>
        <taxon>Alphaproteobacteria</taxon>
        <taxon>Acetobacterales</taxon>
        <taxon>Acetobacteraceae</taxon>
    </lineage>
</organism>
<evidence type="ECO:0008006" key="3">
    <source>
        <dbReference type="Google" id="ProtNLM"/>
    </source>
</evidence>
<dbReference type="EMBL" id="JASBAN010000001">
    <property type="protein sequence ID" value="MDI2112350.1"/>
    <property type="molecule type" value="Genomic_DNA"/>
</dbReference>
<evidence type="ECO:0000313" key="1">
    <source>
        <dbReference type="EMBL" id="MDI2112350.1"/>
    </source>
</evidence>
<dbReference type="Proteomes" id="UP001431775">
    <property type="component" value="Unassembled WGS sequence"/>
</dbReference>
<reference evidence="1" key="1">
    <citation type="submission" date="2023-05" db="EMBL/GenBank/DDBJ databases">
        <title>Whole genome sequence of Commensalibacter sp.</title>
        <authorList>
            <person name="Charoenyingcharoen P."/>
            <person name="Yukphan P."/>
        </authorList>
    </citation>
    <scope>NUCLEOTIDE SEQUENCE</scope>
    <source>
        <strain evidence="1">TBRC 10068</strain>
    </source>
</reference>
<sequence length="285" mass="32432">MKFQPATVSKWTIWPQVMIDYPTIQKDISSPSPPILWQARQANISYSLLHPSSISIHLDGEQLICTFDNSNQCFQIHSTTWNIYTPILGKSSQSSFSLQCDDIFYTSPSLSSEIIQSLQFKNLRSQLHWNVQTTPQESLAFLTLDIQEITATITNLPSQKLQNTHIQAALVQESNHLYKLLVQNADLSWNHLSINSTGKFYLPLPQILPTGELSLYLNGINQAIYEQLSFLKCCAKLQQELSQTSLPSQIHLTLLIRDGVLYLGAIPLHANWYNDLKMLIDHYTK</sequence>
<protein>
    <recommendedName>
        <fullName evidence="3">Urease accessory protein UreD</fullName>
    </recommendedName>
</protein>
<dbReference type="InterPro" id="IPR018666">
    <property type="entry name" value="DUF2125"/>
</dbReference>
<keyword evidence="2" id="KW-1185">Reference proteome</keyword>
<accession>A0ABT6Q7K6</accession>
<dbReference type="RefSeq" id="WP_281462011.1">
    <property type="nucleotide sequence ID" value="NZ_JASBAN010000001.1"/>
</dbReference>
<name>A0ABT6Q7K6_9PROT</name>
<dbReference type="Pfam" id="PF09898">
    <property type="entry name" value="DUF2125"/>
    <property type="match status" value="1"/>
</dbReference>